<evidence type="ECO:0000256" key="5">
    <source>
        <dbReference type="ARBA" id="ARBA00022824"/>
    </source>
</evidence>
<evidence type="ECO:0000256" key="9">
    <source>
        <dbReference type="RuleBase" id="RU365067"/>
    </source>
</evidence>
<keyword evidence="11" id="KW-1185">Reference proteome</keyword>
<evidence type="ECO:0000256" key="4">
    <source>
        <dbReference type="ARBA" id="ARBA00022692"/>
    </source>
</evidence>
<proteinExistence type="inferred from homology"/>
<feature type="transmembrane region" description="Helical" evidence="9">
    <location>
        <begin position="58"/>
        <end position="77"/>
    </location>
</feature>
<evidence type="ECO:0000256" key="2">
    <source>
        <dbReference type="ARBA" id="ARBA00004922"/>
    </source>
</evidence>
<dbReference type="PANTHER" id="PTHR13117:SF5">
    <property type="entry name" value="PROTEIN RFT1 HOMOLOG"/>
    <property type="match status" value="1"/>
</dbReference>
<evidence type="ECO:0000313" key="11">
    <source>
        <dbReference type="Proteomes" id="UP000824782"/>
    </source>
</evidence>
<feature type="transmembrane region" description="Helical" evidence="9">
    <location>
        <begin position="346"/>
        <end position="364"/>
    </location>
</feature>
<evidence type="ECO:0000256" key="1">
    <source>
        <dbReference type="ARBA" id="ARBA00004477"/>
    </source>
</evidence>
<dbReference type="GO" id="GO:0005789">
    <property type="term" value="C:endoplasmic reticulum membrane"/>
    <property type="evidence" value="ECO:0007669"/>
    <property type="project" value="UniProtKB-SubCell"/>
</dbReference>
<evidence type="ECO:0000256" key="7">
    <source>
        <dbReference type="ARBA" id="ARBA00023136"/>
    </source>
</evidence>
<keyword evidence="7 9" id="KW-0472">Membrane</keyword>
<dbReference type="EMBL" id="WNYA01000009">
    <property type="protein sequence ID" value="KAG8556722.1"/>
    <property type="molecule type" value="Genomic_DNA"/>
</dbReference>
<feature type="transmembrane region" description="Helical" evidence="9">
    <location>
        <begin position="443"/>
        <end position="464"/>
    </location>
</feature>
<reference evidence="10" key="1">
    <citation type="thesis" date="2020" institute="ProQuest LLC" country="789 East Eisenhower Parkway, Ann Arbor, MI, USA">
        <title>Comparative Genomics and Chromosome Evolution.</title>
        <authorList>
            <person name="Mudd A.B."/>
        </authorList>
    </citation>
    <scope>NUCLEOTIDE SEQUENCE</scope>
    <source>
        <strain evidence="10">237g6f4</strain>
        <tissue evidence="10">Blood</tissue>
    </source>
</reference>
<evidence type="ECO:0000256" key="3">
    <source>
        <dbReference type="ARBA" id="ARBA00010288"/>
    </source>
</evidence>
<evidence type="ECO:0000313" key="10">
    <source>
        <dbReference type="EMBL" id="KAG8556722.1"/>
    </source>
</evidence>
<dbReference type="InterPro" id="IPR007594">
    <property type="entry name" value="RFT1"/>
</dbReference>
<dbReference type="GO" id="GO:0006488">
    <property type="term" value="P:dolichol-linked oligosaccharide biosynthetic process"/>
    <property type="evidence" value="ECO:0007669"/>
    <property type="project" value="InterPro"/>
</dbReference>
<keyword evidence="4 9" id="KW-0812">Transmembrane</keyword>
<name>A0AAV7A527_ENGPU</name>
<feature type="transmembrane region" description="Helical" evidence="9">
    <location>
        <begin position="476"/>
        <end position="498"/>
    </location>
</feature>
<feature type="transmembrane region" description="Helical" evidence="9">
    <location>
        <begin position="131"/>
        <end position="156"/>
    </location>
</feature>
<comment type="pathway">
    <text evidence="2">Protein modification; protein glycosylation.</text>
</comment>
<feature type="transmembrane region" description="Helical" evidence="9">
    <location>
        <begin position="420"/>
        <end position="437"/>
    </location>
</feature>
<feature type="transmembrane region" description="Helical" evidence="9">
    <location>
        <begin position="168"/>
        <end position="189"/>
    </location>
</feature>
<dbReference type="PANTHER" id="PTHR13117">
    <property type="entry name" value="ENDOPLASMIC RETICULUM MULTISPAN TRANSMEMBRANE PROTEIN-RELATED"/>
    <property type="match status" value="1"/>
</dbReference>
<dbReference type="EMBL" id="WNYA01000009">
    <property type="protein sequence ID" value="KAG8556721.1"/>
    <property type="molecule type" value="Genomic_DNA"/>
</dbReference>
<gene>
    <name evidence="10" type="ORF">GDO81_018181</name>
</gene>
<dbReference type="Pfam" id="PF04506">
    <property type="entry name" value="Rft-1"/>
    <property type="match status" value="1"/>
</dbReference>
<feature type="transmembrane region" description="Helical" evidence="9">
    <location>
        <begin position="195"/>
        <end position="217"/>
    </location>
</feature>
<evidence type="ECO:0000256" key="8">
    <source>
        <dbReference type="ARBA" id="ARBA00045912"/>
    </source>
</evidence>
<comment type="function">
    <text evidence="8 9">Intramembrane glycolipid transporter that operates in the biosynthetic pathway of dolichol-linked oligosaccharides, the glycan precursors employed in protein asparagine (N)-glycosylation. The sequential addition of sugars to dolichol pyrophosphate produces dolichol-linked oligosaccharides containing fourteen sugars, including two GlcNAcs, nine mannoses and three glucoses. Once assembled, the oligosaccharide is transferred from the lipid to nascent proteins by oligosaccharyltransferases. The assembly of dolichol-linked oligosaccharides begins on the cytosolic side of the endoplasmic reticulum membrane and finishes in its lumen. RFT1 could mediate the translocation of the cytosolically oriented intermediate DolPP-GlcNAc2Man5, produced by ALG11, into the ER lumen where dolichol-linked oligosaccharides assembly continues. However, the intramembrane lipid transporter activity could not be confirmed in vitro.</text>
</comment>
<sequence length="554" mass="62409">MTAARIMAAQQQQQQQQQQQVLQDTTRLASSTMALQVVFRVLTFALNAFTLRYVSKEIIGIVNVRLTLLYTTVVFLAREAFRKACLSHSAQQSWRRTVNLTWLAVPLGVCWSFALGWLWLNVLEVPDPAVIPHYGTGVVAFGISAVIELVSEPFWVLAQAHLFVRLKVIAESLAIIARCSVTVLLVLIWPQWGLVIFSLAQVLYTSLLSLCYILYFVKFLGSQEAEKKSFPLRSMMEFLPRYSVSQDFLDWKQAWLAWSFFKQSFLKQILTEGERYVMTFLNVLSFGDQGVYDIVNNLGSLVARFVFLPIEESFYVYFSKVLERGKNIKSQRREEIAAASEVLESLLKLVTLIGLVIIAFGYAYSQLALDIYGGSLLSGGSGPVLLRFYCLYVLLLAINGVTECFTFASMSKEEVDKFNYIMLGLSLSFLCLSYYMTSWLGSIGFILANCFNMGLRIAHSLYYIWKYYRDSPYRPLSGLAPSPVVICVLVVSAAVTGYSEVRLCCDMGWPSRLAHILVGAMCLSGTLAAVLLSEGKLTHFIRSHFLSKKPKKKV</sequence>
<keyword evidence="5" id="KW-0256">Endoplasmic reticulum</keyword>
<keyword evidence="6 9" id="KW-1133">Transmembrane helix</keyword>
<dbReference type="GO" id="GO:0034203">
    <property type="term" value="P:glycolipid translocation"/>
    <property type="evidence" value="ECO:0007669"/>
    <property type="project" value="TreeGrafter"/>
</dbReference>
<feature type="transmembrane region" description="Helical" evidence="9">
    <location>
        <begin position="98"/>
        <end position="119"/>
    </location>
</feature>
<dbReference type="Proteomes" id="UP000824782">
    <property type="component" value="Unassembled WGS sequence"/>
</dbReference>
<comment type="similarity">
    <text evidence="3 9">Belongs to the RFT1 family.</text>
</comment>
<accession>A0AAV7A527</accession>
<organism evidence="10 11">
    <name type="scientific">Engystomops pustulosus</name>
    <name type="common">Tungara frog</name>
    <name type="synonym">Physalaemus pustulosus</name>
    <dbReference type="NCBI Taxonomy" id="76066"/>
    <lineage>
        <taxon>Eukaryota</taxon>
        <taxon>Metazoa</taxon>
        <taxon>Chordata</taxon>
        <taxon>Craniata</taxon>
        <taxon>Vertebrata</taxon>
        <taxon>Euteleostomi</taxon>
        <taxon>Amphibia</taxon>
        <taxon>Batrachia</taxon>
        <taxon>Anura</taxon>
        <taxon>Neobatrachia</taxon>
        <taxon>Hyloidea</taxon>
        <taxon>Leptodactylidae</taxon>
        <taxon>Leiuperinae</taxon>
        <taxon>Engystomops</taxon>
    </lineage>
</organism>
<feature type="transmembrane region" description="Helical" evidence="9">
    <location>
        <begin position="513"/>
        <end position="532"/>
    </location>
</feature>
<dbReference type="AlphaFoldDB" id="A0AAV7A527"/>
<protein>
    <recommendedName>
        <fullName evidence="9">Protein RFT1 homolog</fullName>
    </recommendedName>
</protein>
<comment type="subcellular location">
    <subcellularLocation>
        <location evidence="1 9">Endoplasmic reticulum membrane</location>
        <topology evidence="1 9">Multi-pass membrane protein</topology>
    </subcellularLocation>
</comment>
<comment type="caution">
    <text evidence="10">The sequence shown here is derived from an EMBL/GenBank/DDBJ whole genome shotgun (WGS) entry which is preliminary data.</text>
</comment>
<evidence type="ECO:0000256" key="6">
    <source>
        <dbReference type="ARBA" id="ARBA00022989"/>
    </source>
</evidence>
<feature type="transmembrane region" description="Helical" evidence="9">
    <location>
        <begin position="384"/>
        <end position="408"/>
    </location>
</feature>